<comment type="caution">
    <text evidence="1">The sequence shown here is derived from an EMBL/GenBank/DDBJ whole genome shotgun (WGS) entry which is preliminary data.</text>
</comment>
<dbReference type="EMBL" id="RRCN01000001">
    <property type="protein sequence ID" value="RRJ61778.1"/>
    <property type="molecule type" value="Genomic_DNA"/>
</dbReference>
<organism evidence="1 2">
    <name type="scientific">Paenibacillus oralis</name>
    <dbReference type="NCBI Taxonomy" id="2490856"/>
    <lineage>
        <taxon>Bacteria</taxon>
        <taxon>Bacillati</taxon>
        <taxon>Bacillota</taxon>
        <taxon>Bacilli</taxon>
        <taxon>Bacillales</taxon>
        <taxon>Paenibacillaceae</taxon>
        <taxon>Paenibacillus</taxon>
    </lineage>
</organism>
<dbReference type="AlphaFoldDB" id="A0A3P3TWZ5"/>
<evidence type="ECO:0000313" key="1">
    <source>
        <dbReference type="EMBL" id="RRJ61778.1"/>
    </source>
</evidence>
<evidence type="ECO:0000313" key="2">
    <source>
        <dbReference type="Proteomes" id="UP000267017"/>
    </source>
</evidence>
<dbReference type="RefSeq" id="WP_128629705.1">
    <property type="nucleotide sequence ID" value="NZ_RRCN01000001.1"/>
</dbReference>
<gene>
    <name evidence="1" type="ORF">EHV15_01395</name>
</gene>
<protein>
    <submittedName>
        <fullName evidence="1">Uncharacterized protein</fullName>
    </submittedName>
</protein>
<accession>A0A3P3TWZ5</accession>
<proteinExistence type="predicted"/>
<sequence>MKSYDTPSEISSGLEELEQIKKEVPSLSGYANQKYDELNSKLKMFQAVSGAIRYILIDHTVELEDEMSPANSTVILMNEYEDVQKTISALEKLSSDLNSHIIEIEAIEEKDNSINGLYEAMTENKKCLDSKINYLKKNSAKITSSNSLLTEDNIFALLDSTDIISDVEAIDSQIETSLSDLKQRAKSLNDLY</sequence>
<dbReference type="Proteomes" id="UP000267017">
    <property type="component" value="Unassembled WGS sequence"/>
</dbReference>
<reference evidence="1 2" key="1">
    <citation type="submission" date="2018-11" db="EMBL/GenBank/DDBJ databases">
        <title>Genome sequencing of Paenibacillus sp. KCOM 3021 (= ChDC PVNT-B20).</title>
        <authorList>
            <person name="Kook J.-K."/>
            <person name="Park S.-N."/>
            <person name="Lim Y.K."/>
        </authorList>
    </citation>
    <scope>NUCLEOTIDE SEQUENCE [LARGE SCALE GENOMIC DNA]</scope>
    <source>
        <strain evidence="1 2">KCOM 3021</strain>
    </source>
</reference>
<name>A0A3P3TWZ5_9BACL</name>
<keyword evidence="2" id="KW-1185">Reference proteome</keyword>
<dbReference type="OrthoDB" id="8778044at2"/>